<evidence type="ECO:0000259" key="1">
    <source>
        <dbReference type="Pfam" id="PF13568"/>
    </source>
</evidence>
<proteinExistence type="predicted"/>
<dbReference type="AlphaFoldDB" id="A0A212TA28"/>
<accession>A0A212TA28</accession>
<feature type="domain" description="Outer membrane protein beta-barrel" evidence="1">
    <location>
        <begin position="23"/>
        <end position="188"/>
    </location>
</feature>
<dbReference type="InterPro" id="IPR025665">
    <property type="entry name" value="Beta-barrel_OMP_2"/>
</dbReference>
<evidence type="ECO:0000313" key="3">
    <source>
        <dbReference type="Proteomes" id="UP000198131"/>
    </source>
</evidence>
<evidence type="ECO:0000313" key="2">
    <source>
        <dbReference type="EMBL" id="SNC62855.1"/>
    </source>
</evidence>
<dbReference type="Proteomes" id="UP000198131">
    <property type="component" value="Unassembled WGS sequence"/>
</dbReference>
<sequence>MATTSAYTSYDTHKFVPGYVFGAELGGLMQAQRAHWALQISALYAQKGFQLQEIYQPAGRPTGTSYQIKETYRLNYLTLPVNVVYTQHATGQGFQVFAGGYMCLLLNGKWEYDDRLLEPQPNGDVYGAVSLSHEKEVRPSQKQPPVVATGLDNYIYSRRVDAGVQAGLGYCYSHILLQGTYSLGFVNLAPTSFTGTLVYGPSSPKSYANRGMQLSVSYLLGKNE</sequence>
<protein>
    <submittedName>
        <fullName evidence="2">Outer membrane protein beta-barrel domain-containing protein</fullName>
    </submittedName>
</protein>
<gene>
    <name evidence="2" type="ORF">SAMN06265337_0755</name>
</gene>
<dbReference type="Pfam" id="PF13568">
    <property type="entry name" value="OMP_b-brl_2"/>
    <property type="match status" value="1"/>
</dbReference>
<reference evidence="3" key="1">
    <citation type="submission" date="2017-06" db="EMBL/GenBank/DDBJ databases">
        <authorList>
            <person name="Varghese N."/>
            <person name="Submissions S."/>
        </authorList>
    </citation>
    <scope>NUCLEOTIDE SEQUENCE [LARGE SCALE GENOMIC DNA]</scope>
    <source>
        <strain evidence="3">DSM 11116</strain>
    </source>
</reference>
<name>A0A212TA28_9BACT</name>
<keyword evidence="3" id="KW-1185">Reference proteome</keyword>
<organism evidence="2 3">
    <name type="scientific">Hymenobacter gelipurpurascens</name>
    <dbReference type="NCBI Taxonomy" id="89968"/>
    <lineage>
        <taxon>Bacteria</taxon>
        <taxon>Pseudomonadati</taxon>
        <taxon>Bacteroidota</taxon>
        <taxon>Cytophagia</taxon>
        <taxon>Cytophagales</taxon>
        <taxon>Hymenobacteraceae</taxon>
        <taxon>Hymenobacter</taxon>
    </lineage>
</organism>
<dbReference type="EMBL" id="FYEW01000001">
    <property type="protein sequence ID" value="SNC62855.1"/>
    <property type="molecule type" value="Genomic_DNA"/>
</dbReference>